<dbReference type="RefSeq" id="WP_060846866.1">
    <property type="nucleotide sequence ID" value="NZ_AP014704.1"/>
</dbReference>
<evidence type="ECO:0000256" key="5">
    <source>
        <dbReference type="ARBA" id="ARBA00023136"/>
    </source>
</evidence>
<dbReference type="PANTHER" id="PTHR30086">
    <property type="entry name" value="ARGININE EXPORTER PROTEIN ARGO"/>
    <property type="match status" value="1"/>
</dbReference>
<evidence type="ECO:0000256" key="2">
    <source>
        <dbReference type="ARBA" id="ARBA00022475"/>
    </source>
</evidence>
<comment type="subcellular location">
    <subcellularLocation>
        <location evidence="1">Cell membrane</location>
        <topology evidence="1">Multi-pass membrane protein</topology>
    </subcellularLocation>
</comment>
<feature type="transmembrane region" description="Helical" evidence="6">
    <location>
        <begin position="84"/>
        <end position="106"/>
    </location>
</feature>
<feature type="transmembrane region" description="Helical" evidence="6">
    <location>
        <begin position="151"/>
        <end position="172"/>
    </location>
</feature>
<keyword evidence="4 6" id="KW-1133">Transmembrane helix</keyword>
<feature type="transmembrane region" description="Helical" evidence="6">
    <location>
        <begin position="6"/>
        <end position="28"/>
    </location>
</feature>
<dbReference type="InterPro" id="IPR001123">
    <property type="entry name" value="LeuE-type"/>
</dbReference>
<proteinExistence type="predicted"/>
<dbReference type="KEGG" id="maqu:Maq22A_c11510"/>
<organism evidence="7 8">
    <name type="scientific">Methylobacterium aquaticum</name>
    <dbReference type="NCBI Taxonomy" id="270351"/>
    <lineage>
        <taxon>Bacteria</taxon>
        <taxon>Pseudomonadati</taxon>
        <taxon>Pseudomonadota</taxon>
        <taxon>Alphaproteobacteria</taxon>
        <taxon>Hyphomicrobiales</taxon>
        <taxon>Methylobacteriaceae</taxon>
        <taxon>Methylobacterium</taxon>
    </lineage>
</organism>
<evidence type="ECO:0000313" key="8">
    <source>
        <dbReference type="Proteomes" id="UP000061432"/>
    </source>
</evidence>
<reference evidence="8" key="2">
    <citation type="submission" date="2015-01" db="EMBL/GenBank/DDBJ databases">
        <title>Complete genome sequence of Methylobacterium aquaticum strain 22A.</title>
        <authorList>
            <person name="Tani A."/>
            <person name="Ogura Y."/>
            <person name="Hayashi T."/>
        </authorList>
    </citation>
    <scope>NUCLEOTIDE SEQUENCE [LARGE SCALE GENOMIC DNA]</scope>
    <source>
        <strain evidence="8">MA-22A</strain>
    </source>
</reference>
<dbReference type="GO" id="GO:0015171">
    <property type="term" value="F:amino acid transmembrane transporter activity"/>
    <property type="evidence" value="ECO:0007669"/>
    <property type="project" value="TreeGrafter"/>
</dbReference>
<dbReference type="EMBL" id="AP014704">
    <property type="protein sequence ID" value="BAQ45556.1"/>
    <property type="molecule type" value="Genomic_DNA"/>
</dbReference>
<feature type="transmembrane region" description="Helical" evidence="6">
    <location>
        <begin position="40"/>
        <end position="64"/>
    </location>
</feature>
<evidence type="ECO:0000256" key="1">
    <source>
        <dbReference type="ARBA" id="ARBA00004651"/>
    </source>
</evidence>
<evidence type="ECO:0000256" key="4">
    <source>
        <dbReference type="ARBA" id="ARBA00022989"/>
    </source>
</evidence>
<evidence type="ECO:0000313" key="7">
    <source>
        <dbReference type="EMBL" id="BAQ45556.1"/>
    </source>
</evidence>
<dbReference type="Proteomes" id="UP000061432">
    <property type="component" value="Chromosome"/>
</dbReference>
<dbReference type="STRING" id="270351.Maq22A_c11510"/>
<dbReference type="PANTHER" id="PTHR30086:SF21">
    <property type="entry name" value="TRANSPORT PROTEIN"/>
    <property type="match status" value="1"/>
</dbReference>
<dbReference type="Pfam" id="PF01810">
    <property type="entry name" value="LysE"/>
    <property type="match status" value="1"/>
</dbReference>
<dbReference type="OrthoDB" id="7346064at2"/>
<protein>
    <submittedName>
        <fullName evidence="7">RhtB family transporter</fullName>
    </submittedName>
</protein>
<keyword evidence="3 6" id="KW-0812">Transmembrane</keyword>
<keyword evidence="2" id="KW-1003">Cell membrane</keyword>
<gene>
    <name evidence="7" type="primary">rhtB</name>
    <name evidence="7" type="ORF">Maq22A_c11510</name>
</gene>
<keyword evidence="5 6" id="KW-0472">Membrane</keyword>
<name>A0A0C6EZ47_9HYPH</name>
<dbReference type="PATRIC" id="fig|270351.10.peg.2218"/>
<dbReference type="GO" id="GO:0005886">
    <property type="term" value="C:plasma membrane"/>
    <property type="evidence" value="ECO:0007669"/>
    <property type="project" value="UniProtKB-SubCell"/>
</dbReference>
<accession>A0A0C6EZ47</accession>
<feature type="transmembrane region" description="Helical" evidence="6">
    <location>
        <begin position="184"/>
        <end position="204"/>
    </location>
</feature>
<evidence type="ECO:0000256" key="3">
    <source>
        <dbReference type="ARBA" id="ARBA00022692"/>
    </source>
</evidence>
<sequence>MDGTTGEALLIASVTWLAVLSPGADFAVVSRNSCLFGRRAGLAAATGIALACWFHVAYAMAGVALVQRVAPGALDVVRIAGAAYLIYVGLATAATRMATVDAAVAARRSLARDVATGVLTNGLNPKTSLFVLSLYSQLIGAQTPLPVQLAWGAFISLSHLAWFATVSVFLSREAVRAAVLRRQRVLRMTIGAVLVGLGVALLLTRLDPAIGTVS</sequence>
<dbReference type="AlphaFoldDB" id="A0A0C6EZ47"/>
<evidence type="ECO:0000256" key="6">
    <source>
        <dbReference type="SAM" id="Phobius"/>
    </source>
</evidence>
<reference evidence="7 8" key="1">
    <citation type="journal article" date="2015" name="Genome Announc.">
        <title>Complete Genome Sequence of Methylobacterium aquaticum Strain 22A, Isolated from Racomitrium japonicum Moss.</title>
        <authorList>
            <person name="Tani A."/>
            <person name="Ogura Y."/>
            <person name="Hayashi T."/>
            <person name="Kimbara K."/>
        </authorList>
    </citation>
    <scope>NUCLEOTIDE SEQUENCE [LARGE SCALE GENOMIC DNA]</scope>
    <source>
        <strain evidence="7 8">MA-22A</strain>
    </source>
</reference>